<dbReference type="Proteomes" id="UP000774283">
    <property type="component" value="Unassembled WGS sequence"/>
</dbReference>
<dbReference type="EMBL" id="JAAXOW010000002">
    <property type="protein sequence ID" value="NKX93173.1"/>
    <property type="molecule type" value="Genomic_DNA"/>
</dbReference>
<dbReference type="AlphaFoldDB" id="A0A9X5FJC5"/>
<reference evidence="1 2" key="1">
    <citation type="submission" date="2020-04" db="EMBL/GenBank/DDBJ databases">
        <title>MicrobeNet Type strains.</title>
        <authorList>
            <person name="Nicholson A.C."/>
        </authorList>
    </citation>
    <scope>NUCLEOTIDE SEQUENCE [LARGE SCALE GENOMIC DNA]</scope>
    <source>
        <strain evidence="1 2">ATCC BAA-789</strain>
    </source>
</reference>
<dbReference type="RefSeq" id="WP_168447247.1">
    <property type="nucleotide sequence ID" value="NZ_JAAXOW010000002.1"/>
</dbReference>
<evidence type="ECO:0000313" key="1">
    <source>
        <dbReference type="EMBL" id="NKX93173.1"/>
    </source>
</evidence>
<keyword evidence="2" id="KW-1185">Reference proteome</keyword>
<sequence length="66" mass="7270">MHDAEKVTRGRAITNKLAKILGPAQVGNYVEPRRPVTDAQQASAEQIRSGYRRVVAPDGTVRLERA</sequence>
<comment type="caution">
    <text evidence="1">The sequence shown here is derived from an EMBL/GenBank/DDBJ whole genome shotgun (WGS) entry which is preliminary data.</text>
</comment>
<accession>A0A9X5FJC5</accession>
<name>A0A9X5FJC5_9MICO</name>
<evidence type="ECO:0000313" key="2">
    <source>
        <dbReference type="Proteomes" id="UP000774283"/>
    </source>
</evidence>
<organism evidence="1 2">
    <name type="scientific">Sanguibacter hominis ATCC BAA-789</name>
    <dbReference type="NCBI Taxonomy" id="1312740"/>
    <lineage>
        <taxon>Bacteria</taxon>
        <taxon>Bacillati</taxon>
        <taxon>Actinomycetota</taxon>
        <taxon>Actinomycetes</taxon>
        <taxon>Micrococcales</taxon>
        <taxon>Sanguibacteraceae</taxon>
        <taxon>Sanguibacter</taxon>
    </lineage>
</organism>
<proteinExistence type="predicted"/>
<protein>
    <submittedName>
        <fullName evidence="1">Uncharacterized protein</fullName>
    </submittedName>
</protein>
<gene>
    <name evidence="1" type="ORF">HF995_07785</name>
</gene>